<evidence type="ECO:0000256" key="1">
    <source>
        <dbReference type="SAM" id="MobiDB-lite"/>
    </source>
</evidence>
<gene>
    <name evidence="2" type="ordered locus">SVEN_2102</name>
</gene>
<evidence type="ECO:0000313" key="2">
    <source>
        <dbReference type="EMBL" id="CCA55388.1"/>
    </source>
</evidence>
<feature type="region of interest" description="Disordered" evidence="1">
    <location>
        <begin position="1"/>
        <end position="30"/>
    </location>
</feature>
<proteinExistence type="predicted"/>
<dbReference type="GeneID" id="51862675"/>
<feature type="compositionally biased region" description="Basic and acidic residues" evidence="1">
    <location>
        <begin position="8"/>
        <end position="19"/>
    </location>
</feature>
<accession>F2RKZ9</accession>
<dbReference type="STRING" id="953739.SVEN_2102"/>
<evidence type="ECO:0000313" key="3">
    <source>
        <dbReference type="Proteomes" id="UP000006854"/>
    </source>
</evidence>
<dbReference type="AlphaFoldDB" id="F2RKZ9"/>
<dbReference type="RefSeq" id="WP_015033306.1">
    <property type="nucleotide sequence ID" value="NC_018750.1"/>
</dbReference>
<keyword evidence="3" id="KW-1185">Reference proteome</keyword>
<dbReference type="OrthoDB" id="4329178at2"/>
<reference evidence="2 3" key="1">
    <citation type="journal article" date="2011" name="BMC Genomics">
        <title>Genome-wide analysis of the role of GlnR in Streptomyces venezuelae provides new insights into global nitrogen regulation in actinomycetes.</title>
        <authorList>
            <person name="Pullan S.T."/>
            <person name="Bibb M.J."/>
            <person name="Merrick M."/>
        </authorList>
    </citation>
    <scope>NUCLEOTIDE SEQUENCE [LARGE SCALE GENOMIC DNA]</scope>
    <source>
        <strain evidence="2">ATCC 10712</strain>
    </source>
</reference>
<dbReference type="KEGG" id="sve:SVEN_2102"/>
<name>F2RKZ9_STRVP</name>
<dbReference type="Proteomes" id="UP000006854">
    <property type="component" value="Chromosome"/>
</dbReference>
<dbReference type="HOGENOM" id="CLU_2235169_0_0_11"/>
<dbReference type="EMBL" id="FR845719">
    <property type="protein sequence ID" value="CCA55388.1"/>
    <property type="molecule type" value="Genomic_DNA"/>
</dbReference>
<dbReference type="eggNOG" id="ENOG5031V5U">
    <property type="taxonomic scope" value="Bacteria"/>
</dbReference>
<organism evidence="2 3">
    <name type="scientific">Streptomyces venezuelae (strain ATCC 10712 / CBS 650.69 / DSM 40230 / JCM 4526 / NBRC 13096 / PD 04745)</name>
    <dbReference type="NCBI Taxonomy" id="953739"/>
    <lineage>
        <taxon>Bacteria</taxon>
        <taxon>Bacillati</taxon>
        <taxon>Actinomycetota</taxon>
        <taxon>Actinomycetes</taxon>
        <taxon>Kitasatosporales</taxon>
        <taxon>Streptomycetaceae</taxon>
        <taxon>Streptomyces</taxon>
    </lineage>
</organism>
<sequence>MTQPSPADELRAAAEKLRDYTSTTSPAPWHVNQWDNVETAGREEMAEVWPLQANPSANATYIALMHPGVGTALADLLDDQADGDDEGVINPWALAVARALNGEAQ</sequence>
<dbReference type="PATRIC" id="fig|953739.5.peg.4262"/>
<protein>
    <submittedName>
        <fullName evidence="2">Uncharacterized protein</fullName>
    </submittedName>
</protein>